<dbReference type="Proteomes" id="UP000054653">
    <property type="component" value="Unassembled WGS sequence"/>
</dbReference>
<comment type="caution">
    <text evidence="1">The sequence shown here is derived from an EMBL/GenBank/DDBJ whole genome shotgun (WGS) entry which is preliminary data.</text>
</comment>
<dbReference type="EMBL" id="JYDI01000306">
    <property type="protein sequence ID" value="KRY46118.1"/>
    <property type="molecule type" value="Genomic_DNA"/>
</dbReference>
<proteinExistence type="predicted"/>
<name>A0A0V1CA28_TRIBR</name>
<reference evidence="1 2" key="1">
    <citation type="submission" date="2015-01" db="EMBL/GenBank/DDBJ databases">
        <title>Evolution of Trichinella species and genotypes.</title>
        <authorList>
            <person name="Korhonen P.K."/>
            <person name="Edoardo P."/>
            <person name="Giuseppe L.R."/>
            <person name="Gasser R.B."/>
        </authorList>
    </citation>
    <scope>NUCLEOTIDE SEQUENCE [LARGE SCALE GENOMIC DNA]</scope>
    <source>
        <strain evidence="1">ISS120</strain>
    </source>
</reference>
<evidence type="ECO:0000313" key="1">
    <source>
        <dbReference type="EMBL" id="KRY46118.1"/>
    </source>
</evidence>
<accession>A0A0V1CA28</accession>
<keyword evidence="2" id="KW-1185">Reference proteome</keyword>
<protein>
    <submittedName>
        <fullName evidence="1">Uncharacterized protein</fullName>
    </submittedName>
</protein>
<gene>
    <name evidence="1" type="ORF">T03_7851</name>
</gene>
<organism evidence="1 2">
    <name type="scientific">Trichinella britovi</name>
    <name type="common">Parasitic roundworm</name>
    <dbReference type="NCBI Taxonomy" id="45882"/>
    <lineage>
        <taxon>Eukaryota</taxon>
        <taxon>Metazoa</taxon>
        <taxon>Ecdysozoa</taxon>
        <taxon>Nematoda</taxon>
        <taxon>Enoplea</taxon>
        <taxon>Dorylaimia</taxon>
        <taxon>Trichinellida</taxon>
        <taxon>Trichinellidae</taxon>
        <taxon>Trichinella</taxon>
    </lineage>
</organism>
<dbReference type="AlphaFoldDB" id="A0A0V1CA28"/>
<sequence>MRSSFLWMTLAVHLNFFTNHFKPSFFVLCSSSFLSSLFSAQTEEKKMNANVRKRRIMSFIIINEWLSAFERFHVPCLVELSLGSPLPHPVAVPEACRLGNKVKPSSTAPAPPLAPLPLNGGPRRLSLTAQVSVVAGSTLKR</sequence>
<evidence type="ECO:0000313" key="2">
    <source>
        <dbReference type="Proteomes" id="UP000054653"/>
    </source>
</evidence>